<evidence type="ECO:0000256" key="1">
    <source>
        <dbReference type="SAM" id="Phobius"/>
    </source>
</evidence>
<dbReference type="GeneID" id="37012272"/>
<dbReference type="InterPro" id="IPR001173">
    <property type="entry name" value="Glyco_trans_2-like"/>
</dbReference>
<dbReference type="SUPFAM" id="SSF53448">
    <property type="entry name" value="Nucleotide-diphospho-sugar transferases"/>
    <property type="match status" value="1"/>
</dbReference>
<protein>
    <recommendedName>
        <fullName evidence="2">Glycosyltransferase 2-like domain-containing protein</fullName>
    </recommendedName>
</protein>
<name>A0A316TY86_9BASI</name>
<evidence type="ECO:0000313" key="3">
    <source>
        <dbReference type="EMBL" id="PWN17748.1"/>
    </source>
</evidence>
<dbReference type="AlphaFoldDB" id="A0A316TY86"/>
<accession>A0A316TY86</accession>
<evidence type="ECO:0000313" key="4">
    <source>
        <dbReference type="Proteomes" id="UP000245942"/>
    </source>
</evidence>
<dbReference type="Pfam" id="PF13632">
    <property type="entry name" value="Glyco_trans_2_3"/>
    <property type="match status" value="1"/>
</dbReference>
<gene>
    <name evidence="3" type="ORF">BCV69DRAFT_253873</name>
</gene>
<dbReference type="InterPro" id="IPR029044">
    <property type="entry name" value="Nucleotide-diphossugar_trans"/>
</dbReference>
<dbReference type="STRING" id="1684307.A0A316TY86"/>
<dbReference type="PANTHER" id="PTHR35408:SF3">
    <property type="entry name" value="GLYCOSYLTRANSFERASE 2-LIKE DOMAIN-CONTAINING PROTEIN"/>
    <property type="match status" value="1"/>
</dbReference>
<dbReference type="EMBL" id="KZ819340">
    <property type="protein sequence ID" value="PWN17748.1"/>
    <property type="molecule type" value="Genomic_DNA"/>
</dbReference>
<keyword evidence="1" id="KW-1133">Transmembrane helix</keyword>
<keyword evidence="1" id="KW-0472">Membrane</keyword>
<dbReference type="RefSeq" id="XP_025344908.1">
    <property type="nucleotide sequence ID" value="XM_025490538.1"/>
</dbReference>
<feature type="transmembrane region" description="Helical" evidence="1">
    <location>
        <begin position="147"/>
        <end position="169"/>
    </location>
</feature>
<sequence>FFTRNVNFAISYCVANGDTAPFMGHNAWLRWSAVQEVAAADPDDGIKKIWAEWTVSEDFEMSMRLLIAGYITRWATYSKNGYLEGVSLTCQDELNRWQKYAFGVSELLFHPLHQWVYKGPITPLWRRYIWAKQIPLHAKMGCFSYIFSYYAIASAFPLTIALTLAQAWAAPVLDQAFLEPFQVWVAVVVIFCGLGNFGYMAAKFRARTQSFQPILKDHIKWAFFMITFFGGISYHVMTALFAHLVCYNMTWGSTLKDLEDSNFFKEIPAILKHNWQLLILCFTVLAGTGVIFSDLLPIAWQGHGGWFVWWTPVLLSGGHILYHFVLNPQLLRFSF</sequence>
<keyword evidence="1" id="KW-0812">Transmembrane</keyword>
<proteinExistence type="predicted"/>
<dbReference type="Proteomes" id="UP000245942">
    <property type="component" value="Unassembled WGS sequence"/>
</dbReference>
<feature type="non-terminal residue" evidence="3">
    <location>
        <position position="1"/>
    </location>
</feature>
<organism evidence="3 4">
    <name type="scientific">Pseudomicrostroma glucosiphilum</name>
    <dbReference type="NCBI Taxonomy" id="1684307"/>
    <lineage>
        <taxon>Eukaryota</taxon>
        <taxon>Fungi</taxon>
        <taxon>Dikarya</taxon>
        <taxon>Basidiomycota</taxon>
        <taxon>Ustilaginomycotina</taxon>
        <taxon>Exobasidiomycetes</taxon>
        <taxon>Microstromatales</taxon>
        <taxon>Microstromatales incertae sedis</taxon>
        <taxon>Pseudomicrostroma</taxon>
    </lineage>
</organism>
<reference evidence="3 4" key="1">
    <citation type="journal article" date="2018" name="Mol. Biol. Evol.">
        <title>Broad Genomic Sampling Reveals a Smut Pathogenic Ancestry of the Fungal Clade Ustilaginomycotina.</title>
        <authorList>
            <person name="Kijpornyongpan T."/>
            <person name="Mondo S.J."/>
            <person name="Barry K."/>
            <person name="Sandor L."/>
            <person name="Lee J."/>
            <person name="Lipzen A."/>
            <person name="Pangilinan J."/>
            <person name="LaButti K."/>
            <person name="Hainaut M."/>
            <person name="Henrissat B."/>
            <person name="Grigoriev I.V."/>
            <person name="Spatafora J.W."/>
            <person name="Aime M.C."/>
        </authorList>
    </citation>
    <scope>NUCLEOTIDE SEQUENCE [LARGE SCALE GENOMIC DNA]</scope>
    <source>
        <strain evidence="3 4">MCA 4718</strain>
    </source>
</reference>
<feature type="transmembrane region" description="Helical" evidence="1">
    <location>
        <begin position="181"/>
        <end position="200"/>
    </location>
</feature>
<feature type="transmembrane region" description="Helical" evidence="1">
    <location>
        <begin position="221"/>
        <end position="245"/>
    </location>
</feature>
<feature type="domain" description="Glycosyltransferase 2-like" evidence="2">
    <location>
        <begin position="1"/>
        <end position="162"/>
    </location>
</feature>
<dbReference type="OrthoDB" id="38531at2759"/>
<feature type="transmembrane region" description="Helical" evidence="1">
    <location>
        <begin position="307"/>
        <end position="325"/>
    </location>
</feature>
<evidence type="ECO:0000259" key="2">
    <source>
        <dbReference type="Pfam" id="PF13632"/>
    </source>
</evidence>
<feature type="transmembrane region" description="Helical" evidence="1">
    <location>
        <begin position="275"/>
        <end position="295"/>
    </location>
</feature>
<keyword evidence="4" id="KW-1185">Reference proteome</keyword>
<dbReference type="PANTHER" id="PTHR35408">
    <property type="entry name" value="CHROMOSOME 15, WHOLE GENOME SHOTGUN SEQUENCE"/>
    <property type="match status" value="1"/>
</dbReference>